<evidence type="ECO:0000313" key="3">
    <source>
        <dbReference type="EMBL" id="GAA2530894.1"/>
    </source>
</evidence>
<dbReference type="EMBL" id="BAAATM010000008">
    <property type="protein sequence ID" value="GAA2530894.1"/>
    <property type="molecule type" value="Genomic_DNA"/>
</dbReference>
<dbReference type="InterPro" id="IPR005531">
    <property type="entry name" value="Asp23"/>
</dbReference>
<dbReference type="Proteomes" id="UP001501095">
    <property type="component" value="Unassembled WGS sequence"/>
</dbReference>
<protein>
    <recommendedName>
        <fullName evidence="5">Alkaline shock protein 23</fullName>
    </recommendedName>
</protein>
<feature type="region of interest" description="Disordered" evidence="2">
    <location>
        <begin position="247"/>
        <end position="270"/>
    </location>
</feature>
<evidence type="ECO:0000256" key="2">
    <source>
        <dbReference type="SAM" id="MobiDB-lite"/>
    </source>
</evidence>
<evidence type="ECO:0000313" key="4">
    <source>
        <dbReference type="Proteomes" id="UP001501095"/>
    </source>
</evidence>
<accession>A0ABP6B0M7</accession>
<dbReference type="PANTHER" id="PTHR34297:SF3">
    <property type="entry name" value="ALKALINE SHOCK PROTEIN 23"/>
    <property type="match status" value="1"/>
</dbReference>
<sequence length="270" mass="28247">MSLATVAARPSRLRPCMTQPAGPWIHRPAFLGAGSVLPGGPLRTGPPESRGQCGAEEVRVGAAENRRDLGALRCPAEWPRFVTFAPCAPLFYRGGERKHAVRPLTPIEVTVMTETTQRRQQDGVTASQGKGAPETRGSTAIADTVVAKIAGMAAREVPEVHHLGGGMTRAIGAVRQRVPGTGSGSGVTQGVKVEVGERQAAVDLNVVVEYGAAIADTAADIRSNVINAVERMTGLEVVEVNIAVDDVHLPDEPEDEGEESGSGQGGRRVA</sequence>
<keyword evidence="4" id="KW-1185">Reference proteome</keyword>
<dbReference type="PANTHER" id="PTHR34297">
    <property type="entry name" value="HYPOTHETICAL CYTOSOLIC PROTEIN-RELATED"/>
    <property type="match status" value="1"/>
</dbReference>
<proteinExistence type="inferred from homology"/>
<gene>
    <name evidence="3" type="ORF">GCM10010423_27890</name>
</gene>
<reference evidence="4" key="1">
    <citation type="journal article" date="2019" name="Int. J. Syst. Evol. Microbiol.">
        <title>The Global Catalogue of Microorganisms (GCM) 10K type strain sequencing project: providing services to taxonomists for standard genome sequencing and annotation.</title>
        <authorList>
            <consortium name="The Broad Institute Genomics Platform"/>
            <consortium name="The Broad Institute Genome Sequencing Center for Infectious Disease"/>
            <person name="Wu L."/>
            <person name="Ma J."/>
        </authorList>
    </citation>
    <scope>NUCLEOTIDE SEQUENCE [LARGE SCALE GENOMIC DNA]</scope>
    <source>
        <strain evidence="4">JCM 6924</strain>
    </source>
</reference>
<evidence type="ECO:0008006" key="5">
    <source>
        <dbReference type="Google" id="ProtNLM"/>
    </source>
</evidence>
<name>A0ABP6B0M7_9ACTN</name>
<feature type="compositionally biased region" description="Gly residues" evidence="2">
    <location>
        <begin position="260"/>
        <end position="270"/>
    </location>
</feature>
<comment type="similarity">
    <text evidence="1">Belongs to the asp23 family.</text>
</comment>
<comment type="caution">
    <text evidence="3">The sequence shown here is derived from an EMBL/GenBank/DDBJ whole genome shotgun (WGS) entry which is preliminary data.</text>
</comment>
<evidence type="ECO:0000256" key="1">
    <source>
        <dbReference type="ARBA" id="ARBA00005721"/>
    </source>
</evidence>
<organism evidence="3 4">
    <name type="scientific">Streptomyces levis</name>
    <dbReference type="NCBI Taxonomy" id="285566"/>
    <lineage>
        <taxon>Bacteria</taxon>
        <taxon>Bacillati</taxon>
        <taxon>Actinomycetota</taxon>
        <taxon>Actinomycetes</taxon>
        <taxon>Kitasatosporales</taxon>
        <taxon>Streptomycetaceae</taxon>
        <taxon>Streptomyces</taxon>
    </lineage>
</organism>
<feature type="region of interest" description="Disordered" evidence="2">
    <location>
        <begin position="114"/>
        <end position="137"/>
    </location>
</feature>
<dbReference type="Pfam" id="PF03780">
    <property type="entry name" value="Asp23"/>
    <property type="match status" value="1"/>
</dbReference>